<evidence type="ECO:0000256" key="2">
    <source>
        <dbReference type="ARBA" id="ARBA00010981"/>
    </source>
</evidence>
<keyword evidence="5" id="KW-0833">Ubl conjugation pathway</keyword>
<evidence type="ECO:0000256" key="9">
    <source>
        <dbReference type="SAM" id="Coils"/>
    </source>
</evidence>
<evidence type="ECO:0000256" key="5">
    <source>
        <dbReference type="ARBA" id="ARBA00022786"/>
    </source>
</evidence>
<evidence type="ECO:0000256" key="10">
    <source>
        <dbReference type="SAM" id="MobiDB-lite"/>
    </source>
</evidence>
<organism evidence="12 13">
    <name type="scientific">Orchesella dallaii</name>
    <dbReference type="NCBI Taxonomy" id="48710"/>
    <lineage>
        <taxon>Eukaryota</taxon>
        <taxon>Metazoa</taxon>
        <taxon>Ecdysozoa</taxon>
        <taxon>Arthropoda</taxon>
        <taxon>Hexapoda</taxon>
        <taxon>Collembola</taxon>
        <taxon>Entomobryomorpha</taxon>
        <taxon>Entomobryoidea</taxon>
        <taxon>Orchesellidae</taxon>
        <taxon>Orchesellinae</taxon>
        <taxon>Orchesella</taxon>
    </lineage>
</organism>
<proteinExistence type="inferred from homology"/>
<dbReference type="InterPro" id="IPR000555">
    <property type="entry name" value="JAMM/MPN+_dom"/>
</dbReference>
<dbReference type="Gene3D" id="3.40.140.10">
    <property type="entry name" value="Cytidine Deaminase, domain 2"/>
    <property type="match status" value="1"/>
</dbReference>
<dbReference type="PANTHER" id="PTHR12947">
    <property type="entry name" value="AMSH-LIKE PROTEASE"/>
    <property type="match status" value="1"/>
</dbReference>
<dbReference type="Proteomes" id="UP001642540">
    <property type="component" value="Unassembled WGS sequence"/>
</dbReference>
<comment type="similarity">
    <text evidence="2">Belongs to the peptidase M67C family.</text>
</comment>
<gene>
    <name evidence="12" type="ORF">ODALV1_LOCUS18471</name>
</gene>
<dbReference type="PANTHER" id="PTHR12947:SF13">
    <property type="entry name" value="FI19924P1"/>
    <property type="match status" value="1"/>
</dbReference>
<dbReference type="InterPro" id="IPR037518">
    <property type="entry name" value="MPN"/>
</dbReference>
<dbReference type="SMART" id="SM00232">
    <property type="entry name" value="JAB_MPN"/>
    <property type="match status" value="1"/>
</dbReference>
<evidence type="ECO:0000256" key="8">
    <source>
        <dbReference type="ARBA" id="ARBA00023049"/>
    </source>
</evidence>
<feature type="coiled-coil region" evidence="9">
    <location>
        <begin position="165"/>
        <end position="274"/>
    </location>
</feature>
<accession>A0ABP1R417</accession>
<dbReference type="CDD" id="cd08066">
    <property type="entry name" value="MPN_AMSH_like"/>
    <property type="match status" value="1"/>
</dbReference>
<dbReference type="SUPFAM" id="SSF102712">
    <property type="entry name" value="JAB1/MPN domain"/>
    <property type="match status" value="1"/>
</dbReference>
<sequence length="564" mass="64476">MKRLETKVDDPKKEMQSTQETSKEQQLENKNLKELKALRLQIMTLRTANHILKKEKELPSNDNKKVADEMETLRAQLQTTQLELANLKNSQVCRDMEQVSKEMDKAGKLLEEQKNTVMAVQSIASNYKNEKLYQDVQKEQEERVIAKPGQPEGSANNVKIGDNDITEVREENSERDAQIKKLRGEIAILKRDANLAKANCSKLEESVEERDVRFAAMKSQYEDHLIHLEEENKDFKATSVCPTPTEYLTVLQEKEELKKENEMIKQRMEALENQTSIVVNPEKVLPIENAKTNIGVIAGPSPNRKKRSDCDNVLKRLEKKQKMKQKRYSIFMARKRTYPKYNEVPKSDQKMMTDYSSIRLNVGAGTKRRKTSETKTPKSTPPSTLGNDELPPKLRHMVIPASLPEQFLRLARANTWRNVETGGYLAGKIRGDQLFITDLIIPKQTGTADSFVTTNEFETFGLQYKNDLLTMGWIHTHPSQTNFLSSVDMHNHFGQQSSLPEYIGIVCSVKYNETGYFGLTQKGLKEIGSCKSTGFHPRDEGLYASVQHFTLDATLPVKVHDLRR</sequence>
<protein>
    <recommendedName>
        <fullName evidence="11">MPN domain-containing protein</fullName>
    </recommendedName>
</protein>
<evidence type="ECO:0000259" key="11">
    <source>
        <dbReference type="PROSITE" id="PS50249"/>
    </source>
</evidence>
<keyword evidence="6" id="KW-0378">Hydrolase</keyword>
<evidence type="ECO:0000313" key="13">
    <source>
        <dbReference type="Proteomes" id="UP001642540"/>
    </source>
</evidence>
<comment type="cofactor">
    <cofactor evidence="1">
        <name>Zn(2+)</name>
        <dbReference type="ChEBI" id="CHEBI:29105"/>
    </cofactor>
</comment>
<evidence type="ECO:0000256" key="3">
    <source>
        <dbReference type="ARBA" id="ARBA00022670"/>
    </source>
</evidence>
<dbReference type="PROSITE" id="PS50249">
    <property type="entry name" value="MPN"/>
    <property type="match status" value="1"/>
</dbReference>
<reference evidence="12 13" key="1">
    <citation type="submission" date="2024-08" db="EMBL/GenBank/DDBJ databases">
        <authorList>
            <person name="Cucini C."/>
            <person name="Frati F."/>
        </authorList>
    </citation>
    <scope>NUCLEOTIDE SEQUENCE [LARGE SCALE GENOMIC DNA]</scope>
</reference>
<evidence type="ECO:0000256" key="1">
    <source>
        <dbReference type="ARBA" id="ARBA00001947"/>
    </source>
</evidence>
<dbReference type="InterPro" id="IPR044098">
    <property type="entry name" value="STAMBP/STALP-like_MPN"/>
</dbReference>
<dbReference type="Pfam" id="PF01398">
    <property type="entry name" value="JAB"/>
    <property type="match status" value="1"/>
</dbReference>
<keyword evidence="4" id="KW-0479">Metal-binding</keyword>
<name>A0ABP1R417_9HEXA</name>
<evidence type="ECO:0000256" key="4">
    <source>
        <dbReference type="ARBA" id="ARBA00022723"/>
    </source>
</evidence>
<keyword evidence="13" id="KW-1185">Reference proteome</keyword>
<feature type="region of interest" description="Disordered" evidence="10">
    <location>
        <begin position="362"/>
        <end position="391"/>
    </location>
</feature>
<dbReference type="EMBL" id="CAXLJM020000058">
    <property type="protein sequence ID" value="CAL8119266.1"/>
    <property type="molecule type" value="Genomic_DNA"/>
</dbReference>
<evidence type="ECO:0000256" key="6">
    <source>
        <dbReference type="ARBA" id="ARBA00022801"/>
    </source>
</evidence>
<keyword evidence="8" id="KW-0482">Metalloprotease</keyword>
<feature type="domain" description="MPN" evidence="11">
    <location>
        <begin position="397"/>
        <end position="528"/>
    </location>
</feature>
<evidence type="ECO:0000256" key="7">
    <source>
        <dbReference type="ARBA" id="ARBA00022833"/>
    </source>
</evidence>
<keyword evidence="9" id="KW-0175">Coiled coil</keyword>
<keyword evidence="7" id="KW-0862">Zinc</keyword>
<keyword evidence="3" id="KW-0645">Protease</keyword>
<comment type="caution">
    <text evidence="12">The sequence shown here is derived from an EMBL/GenBank/DDBJ whole genome shotgun (WGS) entry which is preliminary data.</text>
</comment>
<feature type="region of interest" description="Disordered" evidence="10">
    <location>
        <begin position="1"/>
        <end position="30"/>
    </location>
</feature>
<evidence type="ECO:0000313" key="12">
    <source>
        <dbReference type="EMBL" id="CAL8119266.1"/>
    </source>
</evidence>